<protein>
    <submittedName>
        <fullName evidence="10">CoB--CoM heterodisulfide reductase iron-sulfur subunit A family protein</fullName>
    </submittedName>
</protein>
<feature type="domain" description="4Fe-4S ferredoxin-type" evidence="9">
    <location>
        <begin position="234"/>
        <end position="263"/>
    </location>
</feature>
<dbReference type="SUPFAM" id="SSF51905">
    <property type="entry name" value="FAD/NAD(P)-binding domain"/>
    <property type="match status" value="1"/>
</dbReference>
<accession>A0A9D1KQJ2</accession>
<evidence type="ECO:0000313" key="10">
    <source>
        <dbReference type="EMBL" id="HIT94063.1"/>
    </source>
</evidence>
<keyword evidence="3" id="KW-0004">4Fe-4S</keyword>
<dbReference type="InterPro" id="IPR017900">
    <property type="entry name" value="4Fe4S_Fe_S_CS"/>
</dbReference>
<keyword evidence="7" id="KW-0408">Iron</keyword>
<keyword evidence="5" id="KW-0285">Flavoprotein</keyword>
<dbReference type="PANTHER" id="PTHR43498">
    <property type="entry name" value="FERREDOXIN:COB-COM HETERODISULFIDE REDUCTASE SUBUNIT A"/>
    <property type="match status" value="1"/>
</dbReference>
<keyword evidence="6" id="KW-0560">Oxidoreductase</keyword>
<dbReference type="InterPro" id="IPR036188">
    <property type="entry name" value="FAD/NAD-bd_sf"/>
</dbReference>
<keyword evidence="5" id="KW-0274">FAD</keyword>
<dbReference type="GO" id="GO:0046872">
    <property type="term" value="F:metal ion binding"/>
    <property type="evidence" value="ECO:0007669"/>
    <property type="project" value="UniProtKB-KW"/>
</dbReference>
<feature type="domain" description="4Fe-4S ferredoxin-type" evidence="9">
    <location>
        <begin position="578"/>
        <end position="607"/>
    </location>
</feature>
<sequence length="665" mass="72006">MQKIGVFVCWCGSNIAQTVDVQAVSDALAKEPGVVYSTNYQYMCSEAGQNLIKDAVKQYGLTGVVICSCSPRMHEATFRKAVASVGLNPYMLEVANIREQCSWIHKDKEVGTEKAIILGRAAIAKVQLNAPLQAGESPVVKRALVIGGGIAGIQTALDIAEAGFEVDIVEKNPTIGGKMTQIDKTFPTLDCAACILTPKMVDCAQNEKIHIYSYSEVKEVKGFVGNFSVKINKKARYVDENKCTGCGECTTKCPMKNVPNEFNLGMDNRRAIYIPFAQAVPKVATIDPNYCNMLKNGKCGLCAKVCGAGAIDYKQQDQIVEEKYGAIVVATGYNPIKLDKFDEFGYSLSKDVITSLEFERLTNAAGPTSGTLLRPSDGKHPHTIVFVQCVGSRDTSGCGKPYCSKICCMYTAKHAMLTREKYPDTDVYVFYIDVRSPGKNYDEFYRRAVEQYGVHYIKGMVGKVAPRADGKIMVQASDLLANEQLHIEADLVVLAAAIEPDKSARPLATMLTASMDTNDFFTEAHAKLRPVESPTAGIFLSGACQGPKDIPDTVSQASAAAAKVIGLLVKDKLTTNPCVAQSNEMMCNGCSSCEKVCPYGAITYVEKEFRMPDRTTRIRRVASVNPAVCQGCGACTVACPSGAMDLKGFSNSQIMAEVDAICQMK</sequence>
<dbReference type="Pfam" id="PF13237">
    <property type="entry name" value="Fer4_10"/>
    <property type="match status" value="1"/>
</dbReference>
<dbReference type="PROSITE" id="PS51379">
    <property type="entry name" value="4FE4S_FER_2"/>
    <property type="match status" value="4"/>
</dbReference>
<evidence type="ECO:0000256" key="5">
    <source>
        <dbReference type="ARBA" id="ARBA00022827"/>
    </source>
</evidence>
<evidence type="ECO:0000256" key="6">
    <source>
        <dbReference type="ARBA" id="ARBA00023002"/>
    </source>
</evidence>
<dbReference type="GO" id="GO:0016491">
    <property type="term" value="F:oxidoreductase activity"/>
    <property type="evidence" value="ECO:0007669"/>
    <property type="project" value="UniProtKB-KW"/>
</dbReference>
<evidence type="ECO:0000259" key="9">
    <source>
        <dbReference type="PROSITE" id="PS51379"/>
    </source>
</evidence>
<evidence type="ECO:0000256" key="7">
    <source>
        <dbReference type="ARBA" id="ARBA00023004"/>
    </source>
</evidence>
<dbReference type="Proteomes" id="UP000824160">
    <property type="component" value="Unassembled WGS sequence"/>
</dbReference>
<dbReference type="Gene3D" id="3.30.70.20">
    <property type="match status" value="2"/>
</dbReference>
<name>A0A9D1KQJ2_9FIRM</name>
<gene>
    <name evidence="10" type="ORF">IAC43_02650</name>
</gene>
<evidence type="ECO:0000256" key="8">
    <source>
        <dbReference type="ARBA" id="ARBA00023014"/>
    </source>
</evidence>
<feature type="domain" description="4Fe-4S ferredoxin-type" evidence="9">
    <location>
        <begin position="620"/>
        <end position="649"/>
    </location>
</feature>
<comment type="similarity">
    <text evidence="2">Belongs to the HdrA family.</text>
</comment>
<keyword evidence="8" id="KW-0411">Iron-sulfur</keyword>
<feature type="domain" description="4Fe-4S ferredoxin-type" evidence="9">
    <location>
        <begin position="282"/>
        <end position="316"/>
    </location>
</feature>
<dbReference type="Pfam" id="PF13450">
    <property type="entry name" value="NAD_binding_8"/>
    <property type="match status" value="1"/>
</dbReference>
<dbReference type="PANTHER" id="PTHR43498:SF1">
    <property type="entry name" value="COB--COM HETERODISULFIDE REDUCTASE IRON-SULFUR SUBUNIT A"/>
    <property type="match status" value="1"/>
</dbReference>
<dbReference type="Pfam" id="PF12838">
    <property type="entry name" value="Fer4_7"/>
    <property type="match status" value="1"/>
</dbReference>
<proteinExistence type="inferred from homology"/>
<organism evidence="10 11">
    <name type="scientific">Candidatus Faecivivens stercoripullorum</name>
    <dbReference type="NCBI Taxonomy" id="2840805"/>
    <lineage>
        <taxon>Bacteria</taxon>
        <taxon>Bacillati</taxon>
        <taxon>Bacillota</taxon>
        <taxon>Clostridia</taxon>
        <taxon>Eubacteriales</taxon>
        <taxon>Oscillospiraceae</taxon>
        <taxon>Oscillospiraceae incertae sedis</taxon>
        <taxon>Candidatus Faecivivens</taxon>
    </lineage>
</organism>
<dbReference type="GO" id="GO:0051539">
    <property type="term" value="F:4 iron, 4 sulfur cluster binding"/>
    <property type="evidence" value="ECO:0007669"/>
    <property type="project" value="UniProtKB-KW"/>
</dbReference>
<evidence type="ECO:0000256" key="2">
    <source>
        <dbReference type="ARBA" id="ARBA00006561"/>
    </source>
</evidence>
<dbReference type="PROSITE" id="PS00198">
    <property type="entry name" value="4FE4S_FER_1"/>
    <property type="match status" value="3"/>
</dbReference>
<evidence type="ECO:0000256" key="4">
    <source>
        <dbReference type="ARBA" id="ARBA00022723"/>
    </source>
</evidence>
<dbReference type="EMBL" id="DVLW01000073">
    <property type="protein sequence ID" value="HIT94063.1"/>
    <property type="molecule type" value="Genomic_DNA"/>
</dbReference>
<evidence type="ECO:0000256" key="3">
    <source>
        <dbReference type="ARBA" id="ARBA00022485"/>
    </source>
</evidence>
<comment type="cofactor">
    <cofactor evidence="1">
        <name>FAD</name>
        <dbReference type="ChEBI" id="CHEBI:57692"/>
    </cofactor>
</comment>
<reference evidence="10" key="2">
    <citation type="journal article" date="2021" name="PeerJ">
        <title>Extensive microbial diversity within the chicken gut microbiome revealed by metagenomics and culture.</title>
        <authorList>
            <person name="Gilroy R."/>
            <person name="Ravi A."/>
            <person name="Getino M."/>
            <person name="Pursley I."/>
            <person name="Horton D.L."/>
            <person name="Alikhan N.F."/>
            <person name="Baker D."/>
            <person name="Gharbi K."/>
            <person name="Hall N."/>
            <person name="Watson M."/>
            <person name="Adriaenssens E.M."/>
            <person name="Foster-Nyarko E."/>
            <person name="Jarju S."/>
            <person name="Secka A."/>
            <person name="Antonio M."/>
            <person name="Oren A."/>
            <person name="Chaudhuri R.R."/>
            <person name="La Ragione R."/>
            <person name="Hildebrand F."/>
            <person name="Pallen M.J."/>
        </authorList>
    </citation>
    <scope>NUCLEOTIDE SEQUENCE</scope>
    <source>
        <strain evidence="10">ChiBcec7-5410</strain>
    </source>
</reference>
<comment type="caution">
    <text evidence="10">The sequence shown here is derived from an EMBL/GenBank/DDBJ whole genome shotgun (WGS) entry which is preliminary data.</text>
</comment>
<reference evidence="10" key="1">
    <citation type="submission" date="2020-10" db="EMBL/GenBank/DDBJ databases">
        <authorList>
            <person name="Gilroy R."/>
        </authorList>
    </citation>
    <scope>NUCLEOTIDE SEQUENCE</scope>
    <source>
        <strain evidence="10">ChiBcec7-5410</strain>
    </source>
</reference>
<keyword evidence="4" id="KW-0479">Metal-binding</keyword>
<dbReference type="InterPro" id="IPR017896">
    <property type="entry name" value="4Fe4S_Fe-S-bd"/>
</dbReference>
<dbReference type="Gene3D" id="3.50.50.60">
    <property type="entry name" value="FAD/NAD(P)-binding domain"/>
    <property type="match status" value="2"/>
</dbReference>
<dbReference type="AlphaFoldDB" id="A0A9D1KQJ2"/>
<dbReference type="InterPro" id="IPR039650">
    <property type="entry name" value="HdrA-like"/>
</dbReference>
<dbReference type="SUPFAM" id="SSF54862">
    <property type="entry name" value="4Fe-4S ferredoxins"/>
    <property type="match status" value="1"/>
</dbReference>
<evidence type="ECO:0000256" key="1">
    <source>
        <dbReference type="ARBA" id="ARBA00001974"/>
    </source>
</evidence>
<evidence type="ECO:0000313" key="11">
    <source>
        <dbReference type="Proteomes" id="UP000824160"/>
    </source>
</evidence>